<comment type="similarity">
    <text evidence="4 5">Belongs to the RNA methyltransferase RlmH family.</text>
</comment>
<dbReference type="Gene3D" id="3.40.1280.10">
    <property type="match status" value="1"/>
</dbReference>
<comment type="subcellular location">
    <subcellularLocation>
        <location evidence="5">Cytoplasm</location>
    </subcellularLocation>
</comment>
<keyword evidence="7" id="KW-1185">Reference proteome</keyword>
<dbReference type="AlphaFoldDB" id="A0A516H0L3"/>
<evidence type="ECO:0000256" key="5">
    <source>
        <dbReference type="HAMAP-Rule" id="MF_00658"/>
    </source>
</evidence>
<keyword evidence="2 5" id="KW-0808">Transferase</keyword>
<feature type="binding site" evidence="5">
    <location>
        <position position="104"/>
    </location>
    <ligand>
        <name>S-adenosyl-L-methionine</name>
        <dbReference type="ChEBI" id="CHEBI:59789"/>
    </ligand>
</feature>
<dbReference type="PANTHER" id="PTHR33603:SF1">
    <property type="entry name" value="RIBOSOMAL RNA LARGE SUBUNIT METHYLTRANSFERASE H"/>
    <property type="match status" value="1"/>
</dbReference>
<evidence type="ECO:0000256" key="3">
    <source>
        <dbReference type="ARBA" id="ARBA00022691"/>
    </source>
</evidence>
<gene>
    <name evidence="5 6" type="primary">rlmH</name>
    <name evidence="6" type="ORF">FNB15_08505</name>
</gene>
<accession>A0A516H0L3</accession>
<dbReference type="PANTHER" id="PTHR33603">
    <property type="entry name" value="METHYLTRANSFERASE"/>
    <property type="match status" value="1"/>
</dbReference>
<dbReference type="InterPro" id="IPR003742">
    <property type="entry name" value="RlmH-like"/>
</dbReference>
<comment type="subunit">
    <text evidence="5">Homodimer.</text>
</comment>
<dbReference type="InterPro" id="IPR029026">
    <property type="entry name" value="tRNA_m1G_MTases_N"/>
</dbReference>
<comment type="function">
    <text evidence="5">Specifically methylates the pseudouridine at position 1915 (m3Psi1915) in 23S rRNA.</text>
</comment>
<keyword evidence="1 5" id="KW-0489">Methyltransferase</keyword>
<dbReference type="EC" id="2.1.1.177" evidence="5"/>
<comment type="catalytic activity">
    <reaction evidence="5">
        <text>pseudouridine(1915) in 23S rRNA + S-adenosyl-L-methionine = N(3)-methylpseudouridine(1915) in 23S rRNA + S-adenosyl-L-homocysteine + H(+)</text>
        <dbReference type="Rhea" id="RHEA:42752"/>
        <dbReference type="Rhea" id="RHEA-COMP:10221"/>
        <dbReference type="Rhea" id="RHEA-COMP:10222"/>
        <dbReference type="ChEBI" id="CHEBI:15378"/>
        <dbReference type="ChEBI" id="CHEBI:57856"/>
        <dbReference type="ChEBI" id="CHEBI:59789"/>
        <dbReference type="ChEBI" id="CHEBI:65314"/>
        <dbReference type="ChEBI" id="CHEBI:74486"/>
        <dbReference type="EC" id="2.1.1.177"/>
    </reaction>
</comment>
<dbReference type="GO" id="GO:0005737">
    <property type="term" value="C:cytoplasm"/>
    <property type="evidence" value="ECO:0007669"/>
    <property type="project" value="UniProtKB-SubCell"/>
</dbReference>
<evidence type="ECO:0000313" key="7">
    <source>
        <dbReference type="Proteomes" id="UP000317496"/>
    </source>
</evidence>
<keyword evidence="5" id="KW-0698">rRNA processing</keyword>
<sequence length="156" mass="17093">MKITIACVGKAGRAKHDAAQSLIEGYSARLPWPVTIREVEDKKQGGTPAERKSREAALLLAALPKGAVIVAMDERGKSLSSRQFADQLAQWRDHGEQEVAFLIGGADGLDPALAAKARLTLSLSAMTWPHLLARVMLLEQLYRAWSLQTGHPYHRD</sequence>
<name>A0A516H0L3_9PROT</name>
<proteinExistence type="inferred from homology"/>
<dbReference type="GO" id="GO:0070038">
    <property type="term" value="F:rRNA (pseudouridine-N3-)-methyltransferase activity"/>
    <property type="evidence" value="ECO:0007669"/>
    <property type="project" value="UniProtKB-UniRule"/>
</dbReference>
<keyword evidence="3 5" id="KW-0949">S-adenosyl-L-methionine</keyword>
<dbReference type="Pfam" id="PF02590">
    <property type="entry name" value="SPOUT_MTase"/>
    <property type="match status" value="1"/>
</dbReference>
<reference evidence="6 7" key="1">
    <citation type="submission" date="2019-07" db="EMBL/GenBank/DDBJ databases">
        <title>Genome sequencing for Ferrovibrio sp. K5.</title>
        <authorList>
            <person name="Park S.-J."/>
        </authorList>
    </citation>
    <scope>NUCLEOTIDE SEQUENCE [LARGE SCALE GENOMIC DNA]</scope>
    <source>
        <strain evidence="6 7">K5</strain>
    </source>
</reference>
<dbReference type="RefSeq" id="WP_144068287.1">
    <property type="nucleotide sequence ID" value="NZ_CP041636.1"/>
</dbReference>
<evidence type="ECO:0000256" key="4">
    <source>
        <dbReference type="ARBA" id="ARBA00038303"/>
    </source>
</evidence>
<dbReference type="PIRSF" id="PIRSF004505">
    <property type="entry name" value="MT_bac"/>
    <property type="match status" value="1"/>
</dbReference>
<dbReference type="HAMAP" id="MF_00658">
    <property type="entry name" value="23SrRNA_methyltr_H"/>
    <property type="match status" value="1"/>
</dbReference>
<dbReference type="OrthoDB" id="9806643at2"/>
<dbReference type="InterPro" id="IPR029028">
    <property type="entry name" value="Alpha/beta_knot_MTases"/>
</dbReference>
<evidence type="ECO:0000256" key="2">
    <source>
        <dbReference type="ARBA" id="ARBA00022679"/>
    </source>
</evidence>
<organism evidence="6 7">
    <name type="scientific">Ferrovibrio terrae</name>
    <dbReference type="NCBI Taxonomy" id="2594003"/>
    <lineage>
        <taxon>Bacteria</taxon>
        <taxon>Pseudomonadati</taxon>
        <taxon>Pseudomonadota</taxon>
        <taxon>Alphaproteobacteria</taxon>
        <taxon>Rhodospirillales</taxon>
        <taxon>Rhodospirillaceae</taxon>
        <taxon>Ferrovibrio</taxon>
    </lineage>
</organism>
<comment type="caution">
    <text evidence="5">Lacks conserved residue(s) required for the propagation of feature annotation.</text>
</comment>
<evidence type="ECO:0000313" key="6">
    <source>
        <dbReference type="EMBL" id="QDO97306.1"/>
    </source>
</evidence>
<dbReference type="KEGG" id="fer:FNB15_08505"/>
<dbReference type="EMBL" id="CP041636">
    <property type="protein sequence ID" value="QDO97306.1"/>
    <property type="molecule type" value="Genomic_DNA"/>
</dbReference>
<protein>
    <recommendedName>
        <fullName evidence="5">Ribosomal RNA large subunit methyltransferase H</fullName>
        <ecNumber evidence="5">2.1.1.177</ecNumber>
    </recommendedName>
    <alternativeName>
        <fullName evidence="5">23S rRNA (pseudouridine1915-N3)-methyltransferase</fullName>
    </alternativeName>
    <alternativeName>
        <fullName evidence="5">23S rRNA m3Psi1915 methyltransferase</fullName>
    </alternativeName>
    <alternativeName>
        <fullName evidence="5">rRNA (pseudouridine-N3-)-methyltransferase RlmH</fullName>
    </alternativeName>
</protein>
<dbReference type="Proteomes" id="UP000317496">
    <property type="component" value="Chromosome"/>
</dbReference>
<keyword evidence="5" id="KW-0963">Cytoplasm</keyword>
<feature type="binding site" evidence="5">
    <location>
        <begin position="123"/>
        <end position="128"/>
    </location>
    <ligand>
        <name>S-adenosyl-L-methionine</name>
        <dbReference type="ChEBI" id="CHEBI:59789"/>
    </ligand>
</feature>
<evidence type="ECO:0000256" key="1">
    <source>
        <dbReference type="ARBA" id="ARBA00022603"/>
    </source>
</evidence>
<dbReference type="SUPFAM" id="SSF75217">
    <property type="entry name" value="alpha/beta knot"/>
    <property type="match status" value="1"/>
</dbReference>
<dbReference type="CDD" id="cd18081">
    <property type="entry name" value="RlmH-like"/>
    <property type="match status" value="1"/>
</dbReference>
<dbReference type="NCBIfam" id="NF000986">
    <property type="entry name" value="PRK00103.1-4"/>
    <property type="match status" value="1"/>
</dbReference>